<gene>
    <name evidence="1" type="ORF">CH063_06113</name>
</gene>
<dbReference type="HOGENOM" id="CLU_2249943_0_0_1"/>
<evidence type="ECO:0000313" key="2">
    <source>
        <dbReference type="Proteomes" id="UP000007174"/>
    </source>
</evidence>
<sequence length="104" mass="11731">MTGNRTHVPWKISSPHTRTMTRMFLVVTTSSRVSSQVSRWNTFLAAFCSSNNCGMEERVVRIPWDIGRKPGSAWAVKLTSTSEMPSSFSLITARCQVSSWRVYA</sequence>
<dbReference type="EMBL" id="CACQ02000986">
    <property type="protein sequence ID" value="CCF34037.1"/>
    <property type="molecule type" value="Genomic_DNA"/>
</dbReference>
<proteinExistence type="predicted"/>
<organism evidence="1 2">
    <name type="scientific">Colletotrichum higginsianum (strain IMI 349063)</name>
    <name type="common">Crucifer anthracnose fungus</name>
    <dbReference type="NCBI Taxonomy" id="759273"/>
    <lineage>
        <taxon>Eukaryota</taxon>
        <taxon>Fungi</taxon>
        <taxon>Dikarya</taxon>
        <taxon>Ascomycota</taxon>
        <taxon>Pezizomycotina</taxon>
        <taxon>Sordariomycetes</taxon>
        <taxon>Hypocreomycetidae</taxon>
        <taxon>Glomerellales</taxon>
        <taxon>Glomerellaceae</taxon>
        <taxon>Colletotrichum</taxon>
        <taxon>Colletotrichum destructivum species complex</taxon>
    </lineage>
</organism>
<dbReference type="Proteomes" id="UP000007174">
    <property type="component" value="Unassembled WGS sequence"/>
</dbReference>
<evidence type="ECO:0000313" key="1">
    <source>
        <dbReference type="EMBL" id="CCF34037.1"/>
    </source>
</evidence>
<name>H1V1D5_COLHI</name>
<accession>H1V1D5</accession>
<protein>
    <submittedName>
        <fullName evidence="1">Uncharacterized protein</fullName>
    </submittedName>
</protein>
<dbReference type="AlphaFoldDB" id="H1V1D5"/>
<reference evidence="2" key="1">
    <citation type="journal article" date="2012" name="Nat. Genet.">
        <title>Lifestyle transitions in plant pathogenic Colletotrichum fungi deciphered by genome and transcriptome analyses.</title>
        <authorList>
            <person name="O'Connell R.J."/>
            <person name="Thon M.R."/>
            <person name="Hacquard S."/>
            <person name="Amyotte S.G."/>
            <person name="Kleemann J."/>
            <person name="Torres M.F."/>
            <person name="Damm U."/>
            <person name="Buiate E.A."/>
            <person name="Epstein L."/>
            <person name="Alkan N."/>
            <person name="Altmueller J."/>
            <person name="Alvarado-Balderrama L."/>
            <person name="Bauser C.A."/>
            <person name="Becker C."/>
            <person name="Birren B.W."/>
            <person name="Chen Z."/>
            <person name="Choi J."/>
            <person name="Crouch J.A."/>
            <person name="Duvick J.P."/>
            <person name="Farman M.A."/>
            <person name="Gan P."/>
            <person name="Heiman D."/>
            <person name="Henrissat B."/>
            <person name="Howard R.J."/>
            <person name="Kabbage M."/>
            <person name="Koch C."/>
            <person name="Kracher B."/>
            <person name="Kubo Y."/>
            <person name="Law A.D."/>
            <person name="Lebrun M.-H."/>
            <person name="Lee Y.-H."/>
            <person name="Miyara I."/>
            <person name="Moore N."/>
            <person name="Neumann U."/>
            <person name="Nordstroem K."/>
            <person name="Panaccione D.G."/>
            <person name="Panstruga R."/>
            <person name="Place M."/>
            <person name="Proctor R.H."/>
            <person name="Prusky D."/>
            <person name="Rech G."/>
            <person name="Reinhardt R."/>
            <person name="Rollins J.A."/>
            <person name="Rounsley S."/>
            <person name="Schardl C.L."/>
            <person name="Schwartz D.C."/>
            <person name="Shenoy N."/>
            <person name="Shirasu K."/>
            <person name="Sikhakolli U.R."/>
            <person name="Stueber K."/>
            <person name="Sukno S.A."/>
            <person name="Sweigard J.A."/>
            <person name="Takano Y."/>
            <person name="Takahara H."/>
            <person name="Trail F."/>
            <person name="van der Does H.C."/>
            <person name="Voll L.M."/>
            <person name="Will I."/>
            <person name="Young S."/>
            <person name="Zeng Q."/>
            <person name="Zhang J."/>
            <person name="Zhou S."/>
            <person name="Dickman M.B."/>
            <person name="Schulze-Lefert P."/>
            <person name="Ver Loren van Themaat E."/>
            <person name="Ma L.-J."/>
            <person name="Vaillancourt L.J."/>
        </authorList>
    </citation>
    <scope>NUCLEOTIDE SEQUENCE [LARGE SCALE GENOMIC DNA]</scope>
    <source>
        <strain evidence="2">IMI 349063</strain>
    </source>
</reference>